<dbReference type="Pfam" id="PF02464">
    <property type="entry name" value="CinA"/>
    <property type="match status" value="1"/>
</dbReference>
<dbReference type="EMBL" id="FOQA01000001">
    <property type="protein sequence ID" value="SFH53931.1"/>
    <property type="molecule type" value="Genomic_DNA"/>
</dbReference>
<dbReference type="Pfam" id="PF00994">
    <property type="entry name" value="MoCF_biosynth"/>
    <property type="match status" value="1"/>
</dbReference>
<evidence type="ECO:0000256" key="1">
    <source>
        <dbReference type="HAMAP-Rule" id="MF_00226"/>
    </source>
</evidence>
<dbReference type="SUPFAM" id="SSF53218">
    <property type="entry name" value="Molybdenum cofactor biosynthesis proteins"/>
    <property type="match status" value="1"/>
</dbReference>
<dbReference type="STRING" id="69895.SAMN05192551_101424"/>
<feature type="domain" description="MoaB/Mog" evidence="2">
    <location>
        <begin position="4"/>
        <end position="171"/>
    </location>
</feature>
<name>A0A1I3AX60_9FIRM</name>
<dbReference type="NCBIfam" id="TIGR00200">
    <property type="entry name" value="cinA_nterm"/>
    <property type="match status" value="1"/>
</dbReference>
<dbReference type="Gene3D" id="3.90.950.20">
    <property type="entry name" value="CinA-like"/>
    <property type="match status" value="1"/>
</dbReference>
<dbReference type="AlphaFoldDB" id="A0A1I3AX60"/>
<dbReference type="HAMAP" id="MF_00226_B">
    <property type="entry name" value="CinA_B"/>
    <property type="match status" value="1"/>
</dbReference>
<dbReference type="InterPro" id="IPR008136">
    <property type="entry name" value="CinA_C"/>
</dbReference>
<organism evidence="3 4">
    <name type="scientific">Tindallia magadiensis</name>
    <dbReference type="NCBI Taxonomy" id="69895"/>
    <lineage>
        <taxon>Bacteria</taxon>
        <taxon>Bacillati</taxon>
        <taxon>Bacillota</taxon>
        <taxon>Clostridia</taxon>
        <taxon>Peptostreptococcales</taxon>
        <taxon>Tindalliaceae</taxon>
        <taxon>Tindallia</taxon>
    </lineage>
</organism>
<reference evidence="4" key="1">
    <citation type="submission" date="2016-10" db="EMBL/GenBank/DDBJ databases">
        <authorList>
            <person name="Varghese N."/>
            <person name="Submissions S."/>
        </authorList>
    </citation>
    <scope>NUCLEOTIDE SEQUENCE [LARGE SCALE GENOMIC DNA]</scope>
    <source>
        <strain evidence="4">Z-7934</strain>
    </source>
</reference>
<dbReference type="RefSeq" id="WP_093369144.1">
    <property type="nucleotide sequence ID" value="NZ_FOQA01000001.1"/>
</dbReference>
<dbReference type="Gene3D" id="3.40.980.10">
    <property type="entry name" value="MoaB/Mog-like domain"/>
    <property type="match status" value="1"/>
</dbReference>
<dbReference type="SUPFAM" id="SSF142433">
    <property type="entry name" value="CinA-like"/>
    <property type="match status" value="1"/>
</dbReference>
<gene>
    <name evidence="1" type="primary">cinA</name>
    <name evidence="3" type="ORF">SAMN05192551_101424</name>
</gene>
<dbReference type="PIRSF" id="PIRSF006728">
    <property type="entry name" value="CinA"/>
    <property type="match status" value="1"/>
</dbReference>
<sequence length="417" mass="46497">MKAEIMSVGTEILLGEILNTNAKYLSQGLAELGINVYYQTVVGDNASRLLEAYEIAFSRADLLIVTGGLGPTEDDITKEVAATYFGKRMIFNENIWSDIQSRFVRREVGYSQNNKKQAVFPEGSHIINNNVGTAPGCWIELNGKIMIMMPGPPKEMEEMFENEVMKKLEPHLRQTIRSKTIRLCGIGESQVEEKLKNLMRDQQNPTIALYAKEGEVHIRITARADTEMDTEKMLAPVYEKILPVLDEYIYGTGTMSLEEKIFTLMRRYELTISIAESLTGGLICAKLVNVSGMSKCLKEGVVAYSEESKIDELGVLPEIIYTRGVVSKETVISMAKGISDKTRTSIGLAITGWADGYKTGSTGGEVWIGIFINGDVDAKKINFNGDRNRIRYFAANAALAWLHQKLKAYTDENVQEQ</sequence>
<dbReference type="InterPro" id="IPR008135">
    <property type="entry name" value="Competence-induced_CinA"/>
</dbReference>
<dbReference type="PANTHER" id="PTHR13939:SF0">
    <property type="entry name" value="NMN AMIDOHYDROLASE-LIKE PROTEIN YFAY"/>
    <property type="match status" value="1"/>
</dbReference>
<evidence type="ECO:0000313" key="3">
    <source>
        <dbReference type="EMBL" id="SFH53931.1"/>
    </source>
</evidence>
<protein>
    <recommendedName>
        <fullName evidence="1">Putative competence-damage inducible protein</fullName>
    </recommendedName>
</protein>
<dbReference type="InterPro" id="IPR041424">
    <property type="entry name" value="CinA_KH"/>
</dbReference>
<dbReference type="CDD" id="cd00885">
    <property type="entry name" value="cinA"/>
    <property type="match status" value="1"/>
</dbReference>
<accession>A0A1I3AX60</accession>
<dbReference type="InterPro" id="IPR036425">
    <property type="entry name" value="MoaB/Mog-like_dom_sf"/>
</dbReference>
<evidence type="ECO:0000259" key="2">
    <source>
        <dbReference type="SMART" id="SM00852"/>
    </source>
</evidence>
<dbReference type="InterPro" id="IPR036653">
    <property type="entry name" value="CinA-like_C"/>
</dbReference>
<dbReference type="NCBIfam" id="TIGR00199">
    <property type="entry name" value="PncC_domain"/>
    <property type="match status" value="1"/>
</dbReference>
<comment type="similarity">
    <text evidence="1">Belongs to the CinA family.</text>
</comment>
<proteinExistence type="inferred from homology"/>
<dbReference type="NCBIfam" id="NF001813">
    <property type="entry name" value="PRK00549.1"/>
    <property type="match status" value="1"/>
</dbReference>
<dbReference type="InterPro" id="IPR050101">
    <property type="entry name" value="CinA"/>
</dbReference>
<dbReference type="Pfam" id="PF18146">
    <property type="entry name" value="CinA_KH"/>
    <property type="match status" value="1"/>
</dbReference>
<keyword evidence="4" id="KW-1185">Reference proteome</keyword>
<dbReference type="OrthoDB" id="9801454at2"/>
<dbReference type="Proteomes" id="UP000199287">
    <property type="component" value="Unassembled WGS sequence"/>
</dbReference>
<dbReference type="SMART" id="SM00852">
    <property type="entry name" value="MoCF_biosynth"/>
    <property type="match status" value="1"/>
</dbReference>
<dbReference type="Gene3D" id="3.30.70.2860">
    <property type="match status" value="1"/>
</dbReference>
<dbReference type="InterPro" id="IPR001453">
    <property type="entry name" value="MoaB/Mog_dom"/>
</dbReference>
<evidence type="ECO:0000313" key="4">
    <source>
        <dbReference type="Proteomes" id="UP000199287"/>
    </source>
</evidence>
<dbReference type="NCBIfam" id="TIGR00177">
    <property type="entry name" value="molyb_syn"/>
    <property type="match status" value="1"/>
</dbReference>
<dbReference type="PANTHER" id="PTHR13939">
    <property type="entry name" value="NICOTINAMIDE-NUCLEOTIDE AMIDOHYDROLASE PNCC"/>
    <property type="match status" value="1"/>
</dbReference>